<evidence type="ECO:0008006" key="2">
    <source>
        <dbReference type="Google" id="ProtNLM"/>
    </source>
</evidence>
<organism evidence="1">
    <name type="scientific">marine sediment metagenome</name>
    <dbReference type="NCBI Taxonomy" id="412755"/>
    <lineage>
        <taxon>unclassified sequences</taxon>
        <taxon>metagenomes</taxon>
        <taxon>ecological metagenomes</taxon>
    </lineage>
</organism>
<name>X1CMY2_9ZZZZ</name>
<accession>X1CMY2</accession>
<reference evidence="1" key="1">
    <citation type="journal article" date="2014" name="Front. Microbiol.">
        <title>High frequency of phylogenetically diverse reductive dehalogenase-homologous genes in deep subseafloor sedimentary metagenomes.</title>
        <authorList>
            <person name="Kawai M."/>
            <person name="Futagami T."/>
            <person name="Toyoda A."/>
            <person name="Takaki Y."/>
            <person name="Nishi S."/>
            <person name="Hori S."/>
            <person name="Arai W."/>
            <person name="Tsubouchi T."/>
            <person name="Morono Y."/>
            <person name="Uchiyama I."/>
            <person name="Ito T."/>
            <person name="Fujiyama A."/>
            <person name="Inagaki F."/>
            <person name="Takami H."/>
        </authorList>
    </citation>
    <scope>NUCLEOTIDE SEQUENCE</scope>
    <source>
        <strain evidence="1">Expedition CK06-06</strain>
    </source>
</reference>
<dbReference type="AlphaFoldDB" id="X1CMY2"/>
<proteinExistence type="predicted"/>
<sequence>RKMGEELPNIALPRQFFVIEELPIMGTGKIDFRSVTELVNDMVNNPDAN</sequence>
<dbReference type="Gene3D" id="3.30.300.30">
    <property type="match status" value="1"/>
</dbReference>
<dbReference type="SUPFAM" id="SSF56801">
    <property type="entry name" value="Acetyl-CoA synthetase-like"/>
    <property type="match status" value="1"/>
</dbReference>
<dbReference type="InterPro" id="IPR045851">
    <property type="entry name" value="AMP-bd_C_sf"/>
</dbReference>
<comment type="caution">
    <text evidence="1">The sequence shown here is derived from an EMBL/GenBank/DDBJ whole genome shotgun (WGS) entry which is preliminary data.</text>
</comment>
<evidence type="ECO:0000313" key="1">
    <source>
        <dbReference type="EMBL" id="GAG85591.1"/>
    </source>
</evidence>
<dbReference type="EMBL" id="BART01014162">
    <property type="protein sequence ID" value="GAG85591.1"/>
    <property type="molecule type" value="Genomic_DNA"/>
</dbReference>
<protein>
    <recommendedName>
        <fullName evidence="2">AMP-binding enzyme C-terminal domain-containing protein</fullName>
    </recommendedName>
</protein>
<gene>
    <name evidence="1" type="ORF">S01H4_28465</name>
</gene>
<feature type="non-terminal residue" evidence="1">
    <location>
        <position position="1"/>
    </location>
</feature>